<feature type="transmembrane region" description="Helical" evidence="1">
    <location>
        <begin position="44"/>
        <end position="63"/>
    </location>
</feature>
<name>A0AB73G0Q4_9BURK</name>
<dbReference type="AlphaFoldDB" id="A0AB73G0Q4"/>
<keyword evidence="1" id="KW-0472">Membrane</keyword>
<dbReference type="EMBL" id="LOZE01000050">
    <property type="protein sequence ID" value="KVM33272.1"/>
    <property type="molecule type" value="Genomic_DNA"/>
</dbReference>
<accession>A0AB73G0Q4</accession>
<feature type="transmembrane region" description="Helical" evidence="1">
    <location>
        <begin position="12"/>
        <end position="32"/>
    </location>
</feature>
<comment type="caution">
    <text evidence="2">The sequence shown here is derived from an EMBL/GenBank/DDBJ whole genome shotgun (WGS) entry which is preliminary data.</text>
</comment>
<organism evidence="2 3">
    <name type="scientific">Burkholderia ubonensis</name>
    <dbReference type="NCBI Taxonomy" id="101571"/>
    <lineage>
        <taxon>Bacteria</taxon>
        <taxon>Pseudomonadati</taxon>
        <taxon>Pseudomonadota</taxon>
        <taxon>Betaproteobacteria</taxon>
        <taxon>Burkholderiales</taxon>
        <taxon>Burkholderiaceae</taxon>
        <taxon>Burkholderia</taxon>
        <taxon>Burkholderia cepacia complex</taxon>
    </lineage>
</organism>
<evidence type="ECO:0000313" key="2">
    <source>
        <dbReference type="EMBL" id="KVM33272.1"/>
    </source>
</evidence>
<keyword evidence="1" id="KW-0812">Transmembrane</keyword>
<evidence type="ECO:0000256" key="1">
    <source>
        <dbReference type="SAM" id="Phobius"/>
    </source>
</evidence>
<dbReference type="RefSeq" id="WP_059942364.1">
    <property type="nucleotide sequence ID" value="NZ_LOYI01000122.1"/>
</dbReference>
<sequence length="193" mass="22186">MLQRYIETPGRVAKALLITTSVFLLSLVGTVIGSAGGYKPDVMAYWLQAFGTIGAILWTAWNVQRVEKFDRQHRSEQALSEIGNLAYDALHFVARNVNMMRQLPSETRITFNDTELSELLQRMTAVRQLPLETHDIDDVIALRSDLVDAIELITCHREQGELNDSDLQLLEGYQQDMRKILDRRNSNRRMRRP</sequence>
<keyword evidence="1" id="KW-1133">Transmembrane helix</keyword>
<gene>
    <name evidence="2" type="ORF">WJ53_36235</name>
</gene>
<protein>
    <submittedName>
        <fullName evidence="2">Uncharacterized protein</fullName>
    </submittedName>
</protein>
<proteinExistence type="predicted"/>
<reference evidence="2 3" key="1">
    <citation type="submission" date="2015-11" db="EMBL/GenBank/DDBJ databases">
        <title>Expanding the genomic diversity of Burkholderia species for the development of highly accurate diagnostics.</title>
        <authorList>
            <person name="Sahl J."/>
            <person name="Keim P."/>
            <person name="Wagner D."/>
        </authorList>
    </citation>
    <scope>NUCLEOTIDE SEQUENCE [LARGE SCALE GENOMIC DNA]</scope>
    <source>
        <strain evidence="2 3">MSMB2058</strain>
    </source>
</reference>
<evidence type="ECO:0000313" key="3">
    <source>
        <dbReference type="Proteomes" id="UP000061665"/>
    </source>
</evidence>
<dbReference type="Proteomes" id="UP000061665">
    <property type="component" value="Unassembled WGS sequence"/>
</dbReference>